<feature type="domain" description="NADP-dependent oxidoreductase" evidence="1">
    <location>
        <begin position="15"/>
        <end position="318"/>
    </location>
</feature>
<proteinExistence type="predicted"/>
<gene>
    <name evidence="2" type="ORF">GCM10009422_01570</name>
</gene>
<dbReference type="CDD" id="cd19081">
    <property type="entry name" value="AKR_AKR9C1"/>
    <property type="match status" value="1"/>
</dbReference>
<name>A0ABN1GFJ9_9CAUL</name>
<dbReference type="InterPro" id="IPR036812">
    <property type="entry name" value="NAD(P)_OxRdtase_dom_sf"/>
</dbReference>
<dbReference type="Proteomes" id="UP001501352">
    <property type="component" value="Unassembled WGS sequence"/>
</dbReference>
<dbReference type="InterPro" id="IPR050523">
    <property type="entry name" value="AKR_Detox_Biosynth"/>
</dbReference>
<dbReference type="InterPro" id="IPR023210">
    <property type="entry name" value="NADP_OxRdtase_dom"/>
</dbReference>
<protein>
    <submittedName>
        <fullName evidence="2">Aldo/keto reductase</fullName>
    </submittedName>
</protein>
<organism evidence="2 3">
    <name type="scientific">Brevundimonas kwangchunensis</name>
    <dbReference type="NCBI Taxonomy" id="322163"/>
    <lineage>
        <taxon>Bacteria</taxon>
        <taxon>Pseudomonadati</taxon>
        <taxon>Pseudomonadota</taxon>
        <taxon>Alphaproteobacteria</taxon>
        <taxon>Caulobacterales</taxon>
        <taxon>Caulobacteraceae</taxon>
        <taxon>Brevundimonas</taxon>
    </lineage>
</organism>
<keyword evidence="3" id="KW-1185">Reference proteome</keyword>
<dbReference type="SUPFAM" id="SSF51430">
    <property type="entry name" value="NAD(P)-linked oxidoreductase"/>
    <property type="match status" value="1"/>
</dbReference>
<comment type="caution">
    <text evidence="2">The sequence shown here is derived from an EMBL/GenBank/DDBJ whole genome shotgun (WGS) entry which is preliminary data.</text>
</comment>
<evidence type="ECO:0000313" key="3">
    <source>
        <dbReference type="Proteomes" id="UP001501352"/>
    </source>
</evidence>
<dbReference type="RefSeq" id="WP_343788882.1">
    <property type="nucleotide sequence ID" value="NZ_BAAAGA010000001.1"/>
</dbReference>
<dbReference type="PANTHER" id="PTHR43364:SF6">
    <property type="entry name" value="OXIDOREDUCTASE-RELATED"/>
    <property type="match status" value="1"/>
</dbReference>
<sequence length="320" mass="34982">MQKRPLGRSGLETAPLVFGGNVFGWTIDRERSFAILDAFVDAGFNAIDTADVYSRWVPGNVGGESETIIGEWLKARGRRDGVLILTKVGSAMGQNGEDNRNDLSPGWIERAVEDSLKRLQTDFIDLYQAHWPDERTPQDETLRAFETLIQAGKVRAIGVSNHSAEATAEALAISERDGVARYQTLQPHYNLYSRKTFEGPLQDLAVERGLGVIPYFSLEAGFLSGKYRSANDLKGTARGGMLEDHFDERGVRILATLRAVADRNEATPAQTSLAWLLTRPAITAPIVSATTLDQLSDTLKAATLTLSDDDLAELTEASEG</sequence>
<dbReference type="Gene3D" id="3.20.20.100">
    <property type="entry name" value="NADP-dependent oxidoreductase domain"/>
    <property type="match status" value="1"/>
</dbReference>
<reference evidence="2 3" key="1">
    <citation type="journal article" date="2019" name="Int. J. Syst. Evol. Microbiol.">
        <title>The Global Catalogue of Microorganisms (GCM) 10K type strain sequencing project: providing services to taxonomists for standard genome sequencing and annotation.</title>
        <authorList>
            <consortium name="The Broad Institute Genomics Platform"/>
            <consortium name="The Broad Institute Genome Sequencing Center for Infectious Disease"/>
            <person name="Wu L."/>
            <person name="Ma J."/>
        </authorList>
    </citation>
    <scope>NUCLEOTIDE SEQUENCE [LARGE SCALE GENOMIC DNA]</scope>
    <source>
        <strain evidence="2 3">JCM 12928</strain>
    </source>
</reference>
<accession>A0ABN1GFJ9</accession>
<dbReference type="Pfam" id="PF00248">
    <property type="entry name" value="Aldo_ket_red"/>
    <property type="match status" value="1"/>
</dbReference>
<evidence type="ECO:0000259" key="1">
    <source>
        <dbReference type="Pfam" id="PF00248"/>
    </source>
</evidence>
<dbReference type="EMBL" id="BAAAGA010000001">
    <property type="protein sequence ID" value="GAA0610436.1"/>
    <property type="molecule type" value="Genomic_DNA"/>
</dbReference>
<dbReference type="PANTHER" id="PTHR43364">
    <property type="entry name" value="NADH-SPECIFIC METHYLGLYOXAL REDUCTASE-RELATED"/>
    <property type="match status" value="1"/>
</dbReference>
<evidence type="ECO:0000313" key="2">
    <source>
        <dbReference type="EMBL" id="GAA0610436.1"/>
    </source>
</evidence>